<dbReference type="SUPFAM" id="SSF63446">
    <property type="entry name" value="Type I dockerin domain"/>
    <property type="match status" value="1"/>
</dbReference>
<protein>
    <recommendedName>
        <fullName evidence="2">Bacterial Ig-like domain-containing protein</fullName>
    </recommendedName>
</protein>
<evidence type="ECO:0000313" key="4">
    <source>
        <dbReference type="Proteomes" id="UP000093309"/>
    </source>
</evidence>
<feature type="chain" id="PRO_5008649721" description="Bacterial Ig-like domain-containing protein" evidence="1">
    <location>
        <begin position="30"/>
        <end position="330"/>
    </location>
</feature>
<organism evidence="3 4">
    <name type="scientific">Paenibacillus pectinilyticus</name>
    <dbReference type="NCBI Taxonomy" id="512399"/>
    <lineage>
        <taxon>Bacteria</taxon>
        <taxon>Bacillati</taxon>
        <taxon>Bacillota</taxon>
        <taxon>Bacilli</taxon>
        <taxon>Bacillales</taxon>
        <taxon>Paenibacillaceae</taxon>
        <taxon>Paenibacillus</taxon>
    </lineage>
</organism>
<dbReference type="InterPro" id="IPR018247">
    <property type="entry name" value="EF_Hand_1_Ca_BS"/>
</dbReference>
<dbReference type="STRING" id="512399.A8709_18930"/>
<evidence type="ECO:0000259" key="2">
    <source>
        <dbReference type="Pfam" id="PF07532"/>
    </source>
</evidence>
<feature type="domain" description="Bacterial Ig-like" evidence="2">
    <location>
        <begin position="197"/>
        <end position="254"/>
    </location>
</feature>
<name>A0A1C0ZZV3_9BACL</name>
<dbReference type="OrthoDB" id="9762066at2"/>
<sequence length="330" mass="35424">MHLKKAALTGLCAASLLLGSLHLSNAAWADEVITPVPVNYVVDGDFEGSDASRWLFEGAQASAIAIKAQDNHTVGGSHSAAYWSGSDFHFKVSQRIEGLANGRYMLKAYTQGGGGETSSRLFAVSDGGEPVHANFINTGYNNWQQPQITHINLTVTNGSCTIGFEVDGKANNWGSIDDISLVRIGDVETAPVSMTVQPIHVTSWLNALPALPSVVSAVYNDDQSYLEVPVQWETSQASDYNHVGVYQRIGTIQGSDTTVPAIITVNLKSADLNADGVVNVADLALAYYDFNVSRGSVNWERAQKADLNNDGIVDLNDVQLMANQMIQPLP</sequence>
<dbReference type="AlphaFoldDB" id="A0A1C0ZZV3"/>
<keyword evidence="4" id="KW-1185">Reference proteome</keyword>
<comment type="caution">
    <text evidence="3">The sequence shown here is derived from an EMBL/GenBank/DDBJ whole genome shotgun (WGS) entry which is preliminary data.</text>
</comment>
<accession>A0A1C0ZZV3</accession>
<evidence type="ECO:0000313" key="3">
    <source>
        <dbReference type="EMBL" id="OCT13663.1"/>
    </source>
</evidence>
<gene>
    <name evidence="3" type="ORF">A8709_18930</name>
</gene>
<evidence type="ECO:0000256" key="1">
    <source>
        <dbReference type="SAM" id="SignalP"/>
    </source>
</evidence>
<dbReference type="PROSITE" id="PS00018">
    <property type="entry name" value="EF_HAND_1"/>
    <property type="match status" value="2"/>
</dbReference>
<feature type="signal peptide" evidence="1">
    <location>
        <begin position="1"/>
        <end position="29"/>
    </location>
</feature>
<reference evidence="4" key="1">
    <citation type="submission" date="2016-05" db="EMBL/GenBank/DDBJ databases">
        <title>Paenibacillus oryzae. sp. nov., isolated from the rice root.</title>
        <authorList>
            <person name="Zhang J."/>
            <person name="Zhang X."/>
        </authorList>
    </citation>
    <scope>NUCLEOTIDE SEQUENCE [LARGE SCALE GENOMIC DNA]</scope>
    <source>
        <strain evidence="4">KCTC13222</strain>
    </source>
</reference>
<dbReference type="InterPro" id="IPR036439">
    <property type="entry name" value="Dockerin_dom_sf"/>
</dbReference>
<dbReference type="EMBL" id="LYPC01000022">
    <property type="protein sequence ID" value="OCT13663.1"/>
    <property type="molecule type" value="Genomic_DNA"/>
</dbReference>
<dbReference type="Gene3D" id="2.60.120.260">
    <property type="entry name" value="Galactose-binding domain-like"/>
    <property type="match status" value="1"/>
</dbReference>
<dbReference type="Gene3D" id="1.10.1330.10">
    <property type="entry name" value="Dockerin domain"/>
    <property type="match status" value="1"/>
</dbReference>
<keyword evidence="1" id="KW-0732">Signal</keyword>
<dbReference type="InterPro" id="IPR011081">
    <property type="entry name" value="Big_4"/>
</dbReference>
<dbReference type="Proteomes" id="UP000093309">
    <property type="component" value="Unassembled WGS sequence"/>
</dbReference>
<dbReference type="GO" id="GO:0000272">
    <property type="term" value="P:polysaccharide catabolic process"/>
    <property type="evidence" value="ECO:0007669"/>
    <property type="project" value="InterPro"/>
</dbReference>
<dbReference type="Pfam" id="PF07532">
    <property type="entry name" value="Big_4"/>
    <property type="match status" value="1"/>
</dbReference>
<dbReference type="RefSeq" id="WP_065853724.1">
    <property type="nucleotide sequence ID" value="NZ_LYPC01000022.1"/>
</dbReference>
<proteinExistence type="predicted"/>